<keyword evidence="9" id="KW-0378">Hydrolase</keyword>
<feature type="domain" description="ClpX-type ZB" evidence="8">
    <location>
        <begin position="3"/>
        <end position="57"/>
    </location>
</feature>
<dbReference type="InterPro" id="IPR050052">
    <property type="entry name" value="ATP-dep_Clp_protease_ClpX"/>
</dbReference>
<dbReference type="AlphaFoldDB" id="A0A2P1QX28"/>
<dbReference type="GO" id="GO:0051301">
    <property type="term" value="P:cell division"/>
    <property type="evidence" value="ECO:0007669"/>
    <property type="project" value="TreeGrafter"/>
</dbReference>
<dbReference type="EMBL" id="CP027843">
    <property type="protein sequence ID" value="AVQ13426.1"/>
    <property type="molecule type" value="Genomic_DNA"/>
</dbReference>
<evidence type="ECO:0000256" key="1">
    <source>
        <dbReference type="ARBA" id="ARBA00022723"/>
    </source>
</evidence>
<proteinExistence type="inferred from homology"/>
<dbReference type="PROSITE" id="PS51902">
    <property type="entry name" value="CLPX_ZB"/>
    <property type="match status" value="1"/>
</dbReference>
<evidence type="ECO:0000256" key="6">
    <source>
        <dbReference type="HAMAP-Rule" id="MF_00175"/>
    </source>
</evidence>
<dbReference type="FunFam" id="3.40.50.300:FF:000005">
    <property type="entry name" value="ATP-dependent Clp protease ATP-binding subunit ClpX"/>
    <property type="match status" value="1"/>
</dbReference>
<dbReference type="Gene3D" id="6.20.220.10">
    <property type="entry name" value="ClpX chaperone, C4-type zinc finger domain"/>
    <property type="match status" value="1"/>
</dbReference>
<dbReference type="NCBIfam" id="NF003745">
    <property type="entry name" value="PRK05342.1"/>
    <property type="match status" value="1"/>
</dbReference>
<feature type="binding site" evidence="6 7">
    <location>
        <position position="19"/>
    </location>
    <ligand>
        <name>Zn(2+)</name>
        <dbReference type="ChEBI" id="CHEBI:29105"/>
    </ligand>
</feature>
<keyword evidence="3 6" id="KW-0862">Zinc</keyword>
<dbReference type="GO" id="GO:0009376">
    <property type="term" value="C:HslUV protease complex"/>
    <property type="evidence" value="ECO:0007669"/>
    <property type="project" value="TreeGrafter"/>
</dbReference>
<dbReference type="FunFam" id="1.10.8.60:FF:000002">
    <property type="entry name" value="ATP-dependent Clp protease ATP-binding subunit ClpX"/>
    <property type="match status" value="1"/>
</dbReference>
<dbReference type="Proteomes" id="UP000033961">
    <property type="component" value="Chromosome I"/>
</dbReference>
<dbReference type="GO" id="GO:0046983">
    <property type="term" value="F:protein dimerization activity"/>
    <property type="evidence" value="ECO:0007669"/>
    <property type="project" value="UniProtKB-UniRule"/>
</dbReference>
<comment type="function">
    <text evidence="6">ATP-dependent specificity component of the Clp protease. It directs the protease to specific substrates. Can perform chaperone functions in the absence of ClpP.</text>
</comment>
<dbReference type="GO" id="GO:0008233">
    <property type="term" value="F:peptidase activity"/>
    <property type="evidence" value="ECO:0007669"/>
    <property type="project" value="UniProtKB-KW"/>
</dbReference>
<dbReference type="SUPFAM" id="SSF57716">
    <property type="entry name" value="Glucocorticoid receptor-like (DNA-binding domain)"/>
    <property type="match status" value="1"/>
</dbReference>
<dbReference type="InterPro" id="IPR038366">
    <property type="entry name" value="Znf_CppX_C4_sf"/>
</dbReference>
<dbReference type="InterPro" id="IPR027417">
    <property type="entry name" value="P-loop_NTPase"/>
</dbReference>
<dbReference type="InterPro" id="IPR019489">
    <property type="entry name" value="Clp_ATPase_C"/>
</dbReference>
<dbReference type="PANTHER" id="PTHR48102">
    <property type="entry name" value="ATP-DEPENDENT CLP PROTEASE ATP-BINDING SUBUNIT CLPX-LIKE, MITOCHONDRIAL-RELATED"/>
    <property type="match status" value="1"/>
</dbReference>
<dbReference type="InterPro" id="IPR046425">
    <property type="entry name" value="ClpX_bact"/>
</dbReference>
<evidence type="ECO:0000256" key="2">
    <source>
        <dbReference type="ARBA" id="ARBA00022741"/>
    </source>
</evidence>
<feature type="binding site" evidence="6 7">
    <location>
        <position position="38"/>
    </location>
    <ligand>
        <name>Zn(2+)</name>
        <dbReference type="ChEBI" id="CHEBI:29105"/>
    </ligand>
</feature>
<dbReference type="GO" id="GO:0008270">
    <property type="term" value="F:zinc ion binding"/>
    <property type="evidence" value="ECO:0007669"/>
    <property type="project" value="UniProtKB-UniRule"/>
</dbReference>
<gene>
    <name evidence="6" type="primary">clpX</name>
    <name evidence="9" type="ORF">XB16_3130</name>
</gene>
<dbReference type="NCBIfam" id="TIGR00382">
    <property type="entry name" value="clpX"/>
    <property type="match status" value="1"/>
</dbReference>
<feature type="binding site" evidence="6 7">
    <location>
        <position position="16"/>
    </location>
    <ligand>
        <name>Zn(2+)</name>
        <dbReference type="ChEBI" id="CHEBI:29105"/>
    </ligand>
</feature>
<accession>A0A2P1QX28</accession>
<reference evidence="9 10" key="1">
    <citation type="journal article" date="2015" name="Genome Announc.">
        <title>Draft Genome Sequences of Leptospira santarosai Strains U160, U164, and U233, Isolated from Asymptomatic Cattle.</title>
        <authorList>
            <person name="Kremer F.S."/>
            <person name="Eslabao M.R."/>
            <person name="Provisor M."/>
            <person name="Woloski R.D."/>
            <person name="Ramires O.V."/>
            <person name="Moreno L.Z."/>
            <person name="Moreno A.M."/>
            <person name="Hamond C."/>
            <person name="Lilenbaum W."/>
            <person name="Dellagostin O.A."/>
        </authorList>
    </citation>
    <scope>NUCLEOTIDE SEQUENCE [LARGE SCALE GENOMIC DNA]</scope>
    <source>
        <strain evidence="9 10">U160</strain>
    </source>
</reference>
<dbReference type="GO" id="GO:0016887">
    <property type="term" value="F:ATP hydrolysis activity"/>
    <property type="evidence" value="ECO:0007669"/>
    <property type="project" value="InterPro"/>
</dbReference>
<evidence type="ECO:0000313" key="9">
    <source>
        <dbReference type="EMBL" id="AVQ13426.1"/>
    </source>
</evidence>
<keyword evidence="2 6" id="KW-0547">Nucleotide-binding</keyword>
<dbReference type="GO" id="GO:0005524">
    <property type="term" value="F:ATP binding"/>
    <property type="evidence" value="ECO:0007669"/>
    <property type="project" value="UniProtKB-UniRule"/>
</dbReference>
<dbReference type="Gene3D" id="1.10.8.60">
    <property type="match status" value="1"/>
</dbReference>
<evidence type="ECO:0000256" key="3">
    <source>
        <dbReference type="ARBA" id="ARBA00022833"/>
    </source>
</evidence>
<evidence type="ECO:0000256" key="7">
    <source>
        <dbReference type="PROSITE-ProRule" id="PRU01250"/>
    </source>
</evidence>
<dbReference type="SUPFAM" id="SSF52540">
    <property type="entry name" value="P-loop containing nucleoside triphosphate hydrolases"/>
    <property type="match status" value="1"/>
</dbReference>
<dbReference type="SMART" id="SM00994">
    <property type="entry name" value="zf-C4_ClpX"/>
    <property type="match status" value="1"/>
</dbReference>
<dbReference type="InterPro" id="IPR010603">
    <property type="entry name" value="Znf_CppX_C4"/>
</dbReference>
<evidence type="ECO:0000259" key="8">
    <source>
        <dbReference type="PROSITE" id="PS51902"/>
    </source>
</evidence>
<keyword evidence="4 6" id="KW-0067">ATP-binding</keyword>
<name>A0A2P1QX28_9LEPT</name>
<keyword evidence="1 6" id="KW-0479">Metal-binding</keyword>
<comment type="similarity">
    <text evidence="6 7">Belongs to the ClpX chaperone family.</text>
</comment>
<dbReference type="Pfam" id="PF10431">
    <property type="entry name" value="ClpB_D2-small"/>
    <property type="match status" value="1"/>
</dbReference>
<evidence type="ECO:0000256" key="4">
    <source>
        <dbReference type="ARBA" id="ARBA00022840"/>
    </source>
</evidence>
<evidence type="ECO:0000256" key="5">
    <source>
        <dbReference type="ARBA" id="ARBA00023186"/>
    </source>
</evidence>
<protein>
    <recommendedName>
        <fullName evidence="6">ATP-dependent Clp protease ATP-binding subunit ClpX</fullName>
    </recommendedName>
</protein>
<keyword evidence="5 6" id="KW-0143">Chaperone</keyword>
<feature type="binding site" evidence="6 7">
    <location>
        <position position="41"/>
    </location>
    <ligand>
        <name>Zn(2+)</name>
        <dbReference type="ChEBI" id="CHEBI:29105"/>
    </ligand>
</feature>
<dbReference type="CDD" id="cd19497">
    <property type="entry name" value="RecA-like_ClpX"/>
    <property type="match status" value="1"/>
</dbReference>
<evidence type="ECO:0000313" key="10">
    <source>
        <dbReference type="Proteomes" id="UP000033961"/>
    </source>
</evidence>
<dbReference type="GO" id="GO:0051082">
    <property type="term" value="F:unfolded protein binding"/>
    <property type="evidence" value="ECO:0007669"/>
    <property type="project" value="UniProtKB-UniRule"/>
</dbReference>
<dbReference type="PANTHER" id="PTHR48102:SF7">
    <property type="entry name" value="ATP-DEPENDENT CLP PROTEASE ATP-BINDING SUBUNIT CLPX-LIKE, MITOCHONDRIAL"/>
    <property type="match status" value="1"/>
</dbReference>
<dbReference type="InterPro" id="IPR059188">
    <property type="entry name" value="Znf_CLPX-like"/>
</dbReference>
<dbReference type="Pfam" id="PF07724">
    <property type="entry name" value="AAA_2"/>
    <property type="match status" value="1"/>
</dbReference>
<dbReference type="HAMAP" id="MF_00175">
    <property type="entry name" value="ClpX"/>
    <property type="match status" value="1"/>
</dbReference>
<comment type="subunit">
    <text evidence="6">Component of the ClpX-ClpP complex. Forms a hexameric ring that, in the presence of ATP, binds to fourteen ClpP subunits assembled into a disk-like structure with a central cavity, resembling the structure of eukaryotic proteasomes.</text>
</comment>
<dbReference type="InterPro" id="IPR003593">
    <property type="entry name" value="AAA+_ATPase"/>
</dbReference>
<dbReference type="GO" id="GO:0140662">
    <property type="term" value="F:ATP-dependent protein folding chaperone"/>
    <property type="evidence" value="ECO:0007669"/>
    <property type="project" value="InterPro"/>
</dbReference>
<organism evidence="9 10">
    <name type="scientific">Leptospira santarosai</name>
    <dbReference type="NCBI Taxonomy" id="28183"/>
    <lineage>
        <taxon>Bacteria</taxon>
        <taxon>Pseudomonadati</taxon>
        <taxon>Spirochaetota</taxon>
        <taxon>Spirochaetia</taxon>
        <taxon>Leptospirales</taxon>
        <taxon>Leptospiraceae</taxon>
        <taxon>Leptospira</taxon>
    </lineage>
</organism>
<dbReference type="Gene3D" id="3.40.50.300">
    <property type="entry name" value="P-loop containing nucleotide triphosphate hydrolases"/>
    <property type="match status" value="1"/>
</dbReference>
<keyword evidence="9" id="KW-0645">Protease</keyword>
<dbReference type="InterPro" id="IPR003959">
    <property type="entry name" value="ATPase_AAA_core"/>
</dbReference>
<dbReference type="InterPro" id="IPR004487">
    <property type="entry name" value="Clp_protease_ATP-bd_su_ClpX"/>
</dbReference>
<dbReference type="GO" id="GO:0051603">
    <property type="term" value="P:proteolysis involved in protein catabolic process"/>
    <property type="evidence" value="ECO:0007669"/>
    <property type="project" value="TreeGrafter"/>
</dbReference>
<dbReference type="SMART" id="SM00382">
    <property type="entry name" value="AAA"/>
    <property type="match status" value="1"/>
</dbReference>
<dbReference type="Pfam" id="PF06689">
    <property type="entry name" value="zf-C4_ClpX"/>
    <property type="match status" value="1"/>
</dbReference>
<feature type="binding site" evidence="6">
    <location>
        <begin position="122"/>
        <end position="129"/>
    </location>
    <ligand>
        <name>ATP</name>
        <dbReference type="ChEBI" id="CHEBI:30616"/>
    </ligand>
</feature>
<sequence length="420" mass="46666">MAKKTSGTNGKQKLFCSFCGKEQDAVKRLVAGPGVYICDECISLCNEIIAEDHEHSHEKSEVFNEIPNPADIKSILDQYVIGQDHAKKALSVAVYNHYKRVNLKEKKSDVEIEKSNILLIGPTGSGKTLLAQTLARIIKVPFAIVDATALTEAGYVGEDVENIILKLIQNADNDIKKAEIGIIYIDEVDKIARKSDSASITRDVSGEGVQQALLKIIEGTVANVPPQGGRKHPHQEYLQVDTKNILFILGGAFVDLPNIIKSRTGVKTIGFGSEEQRIQAENKDLLMEQVIPEDLIKFGLIPEFIGRLPIVATLQELDVDMLKQIFREPKNSVLRQYTRLLELENVKLTFHEDAIDKIAELAIKRESGARGLRAIVENIMLDLMFDIPSRKDIEEVIITAEVITNRVTPTLILKKESKIA</sequence>
<dbReference type="SMART" id="SM01086">
    <property type="entry name" value="ClpB_D2-small"/>
    <property type="match status" value="1"/>
</dbReference>